<dbReference type="InterPro" id="IPR049874">
    <property type="entry name" value="ROK_cs"/>
</dbReference>
<dbReference type="SUPFAM" id="SSF46785">
    <property type="entry name" value="Winged helix' DNA-binding domain"/>
    <property type="match status" value="1"/>
</dbReference>
<keyword evidence="3" id="KW-1185">Reference proteome</keyword>
<comment type="similarity">
    <text evidence="1">Belongs to the ROK (NagC/XylR) family.</text>
</comment>
<dbReference type="PANTHER" id="PTHR18964:SF149">
    <property type="entry name" value="BIFUNCTIONAL UDP-N-ACETYLGLUCOSAMINE 2-EPIMERASE_N-ACETYLMANNOSAMINE KINASE"/>
    <property type="match status" value="1"/>
</dbReference>
<name>A0A8J3D8M1_9BACT</name>
<dbReference type="Gene3D" id="1.10.10.10">
    <property type="entry name" value="Winged helix-like DNA-binding domain superfamily/Winged helix DNA-binding domain"/>
    <property type="match status" value="1"/>
</dbReference>
<evidence type="ECO:0000256" key="1">
    <source>
        <dbReference type="ARBA" id="ARBA00006479"/>
    </source>
</evidence>
<dbReference type="InterPro" id="IPR036390">
    <property type="entry name" value="WH_DNA-bd_sf"/>
</dbReference>
<dbReference type="InterPro" id="IPR000600">
    <property type="entry name" value="ROK"/>
</dbReference>
<dbReference type="AlphaFoldDB" id="A0A8J3D8M1"/>
<dbReference type="InterPro" id="IPR036388">
    <property type="entry name" value="WH-like_DNA-bd_sf"/>
</dbReference>
<evidence type="ECO:0000313" key="2">
    <source>
        <dbReference type="EMBL" id="GHB68988.1"/>
    </source>
</evidence>
<dbReference type="InterPro" id="IPR043129">
    <property type="entry name" value="ATPase_NBD"/>
</dbReference>
<evidence type="ECO:0000313" key="3">
    <source>
        <dbReference type="Proteomes" id="UP000598271"/>
    </source>
</evidence>
<accession>A0A8J3D8M1</accession>
<dbReference type="PROSITE" id="PS01125">
    <property type="entry name" value="ROK"/>
    <property type="match status" value="1"/>
</dbReference>
<dbReference type="SUPFAM" id="SSF53067">
    <property type="entry name" value="Actin-like ATPase domain"/>
    <property type="match status" value="1"/>
</dbReference>
<dbReference type="Pfam" id="PF00480">
    <property type="entry name" value="ROK"/>
    <property type="match status" value="1"/>
</dbReference>
<comment type="caution">
    <text evidence="2">The sequence shown here is derived from an EMBL/GenBank/DDBJ whole genome shotgun (WGS) entry which is preliminary data.</text>
</comment>
<organism evidence="2 3">
    <name type="scientific">Persicitalea jodogahamensis</name>
    <dbReference type="NCBI Taxonomy" id="402147"/>
    <lineage>
        <taxon>Bacteria</taxon>
        <taxon>Pseudomonadati</taxon>
        <taxon>Bacteroidota</taxon>
        <taxon>Cytophagia</taxon>
        <taxon>Cytophagales</taxon>
        <taxon>Spirosomataceae</taxon>
        <taxon>Persicitalea</taxon>
    </lineage>
</organism>
<dbReference type="Proteomes" id="UP000598271">
    <property type="component" value="Unassembled WGS sequence"/>
</dbReference>
<sequence length="422" mass="46209">MIPTDDIHFVPIFYFLMTTPPAEASSVIDIRRNRLRSHLILELYQNGQTSINRMARLFHASIPSATGIVNDLIREGWIQETGTGVARAGRPPALYGLNTQKYSTLILDITRHDTRLVVFDLANEFVAQKQIDLKLDDSETFLDTLIDETGAFLKAHNLDHNRLWGIGVSMPGLINVQKGTNQTYPHLTGADLSLAARLEGQFQLPVILVNDTHATTIGEHRFGLAKGKKHVLTINIDWGVGLGILLNGEVFNGASGFAGELGHIQVQPDGLLCHCGKIGCLDTITSGFALIREAQAGIEAGRSTVLLQMKKESEPLDTHHIIRAAHSGDAFCIELLTDLGTELGKGIATAVHMFNPEIVIITGLLAEAGPFIADPVKQAIHQYCLSDFRDTLSLRVSQLGSKARQWGIQVHLVEQLVAREFS</sequence>
<proteinExistence type="inferred from homology"/>
<reference evidence="2 3" key="1">
    <citation type="journal article" date="2014" name="Int. J. Syst. Evol. Microbiol.">
        <title>Complete genome sequence of Corynebacterium casei LMG S-19264T (=DSM 44701T), isolated from a smear-ripened cheese.</title>
        <authorList>
            <consortium name="US DOE Joint Genome Institute (JGI-PGF)"/>
            <person name="Walter F."/>
            <person name="Albersmeier A."/>
            <person name="Kalinowski J."/>
            <person name="Ruckert C."/>
        </authorList>
    </citation>
    <scope>NUCLEOTIDE SEQUENCE [LARGE SCALE GENOMIC DNA]</scope>
    <source>
        <strain evidence="2 3">KCTC 12866</strain>
    </source>
</reference>
<dbReference type="Gene3D" id="3.30.420.40">
    <property type="match status" value="2"/>
</dbReference>
<dbReference type="PANTHER" id="PTHR18964">
    <property type="entry name" value="ROK (REPRESSOR, ORF, KINASE) FAMILY"/>
    <property type="match status" value="1"/>
</dbReference>
<dbReference type="EMBL" id="BMXF01000002">
    <property type="protein sequence ID" value="GHB68988.1"/>
    <property type="molecule type" value="Genomic_DNA"/>
</dbReference>
<gene>
    <name evidence="2" type="ORF">GCM10007390_23100</name>
</gene>
<protein>
    <submittedName>
        <fullName evidence="2">Transcriptional regulator</fullName>
    </submittedName>
</protein>